<evidence type="ECO:0000256" key="4">
    <source>
        <dbReference type="ARBA" id="ARBA00023012"/>
    </source>
</evidence>
<dbReference type="SMART" id="SM00387">
    <property type="entry name" value="HATPase_c"/>
    <property type="match status" value="1"/>
</dbReference>
<dbReference type="InterPro" id="IPR003661">
    <property type="entry name" value="HisK_dim/P_dom"/>
</dbReference>
<dbReference type="PANTHER" id="PTHR45339">
    <property type="entry name" value="HYBRID SIGNAL TRANSDUCTION HISTIDINE KINASE J"/>
    <property type="match status" value="1"/>
</dbReference>
<dbReference type="InterPro" id="IPR036097">
    <property type="entry name" value="HisK_dim/P_sf"/>
</dbReference>
<dbReference type="Pfam" id="PF02518">
    <property type="entry name" value="HATPase_c"/>
    <property type="match status" value="1"/>
</dbReference>
<name>A0A7K1U3D0_9BACT</name>
<comment type="catalytic activity">
    <reaction evidence="1">
        <text>ATP + protein L-histidine = ADP + protein N-phospho-L-histidine.</text>
        <dbReference type="EC" id="2.7.13.3"/>
    </reaction>
</comment>
<evidence type="ECO:0000259" key="7">
    <source>
        <dbReference type="PROSITE" id="PS50109"/>
    </source>
</evidence>
<sequence>MSKNNNRATFTRFGFTALLVILLVAVFMIAFLQQKNSRQMAGNVEELISGQQSIGVIDHVLQRLYTTENYFRLYTLNYKTEDYLQYVRQLKLISSSLDSIQEKKNEGTNLRGLLSEKKAKELLYIHLKYYTDSLLSLVSGIDTNIQEAPVISLPATRPIHLEKNDTIITEKKEENKKRLFGRLKDAIANKGQSQRQVTILKQEKDRNTVAANAAVVNNGLRKLQSHFNELRQKEHEMIAVNMRLFGKLRDLLSALKTYETIETDTRQEQLHQRFSMNLADLDRSIIWSVALIVVLTFMILYSIVKLYRNDLQMIKAKKEAENFATLKSEFVATMSHEIRSPLNSVLGFASLLERTPLNSEQQKLAEGLTLSGEMLLSVVNNILDHTSLEMGKMTLTMESFAPAGIIRNVVNSLLVQVEKKQLNLLTKISFTDNLKITGDPFRLSQVITNLVSNAIKFTDKGGITVTADVSREADKVWLQVKVADTGIGISEEEQKKIFEPFHQAMQTGQRADSSGLGLTIISRIISKQQGNIKVQSIPGKGSTFTFRIPYHAEPVIKEKTEIADNEMNNPKAERRNIEKKVSLLVVDDSIVNRSLLEILLKRLDTVQPTIVSSGEEALAHLKKQDYDMVWTDIEMPFMNGLELNMQIKALPDKHKASIPVIAITGNVLEEQLEAYNAAGMAGYILKPYRIDDLSRIITNYSR</sequence>
<dbReference type="Gene3D" id="3.40.50.2300">
    <property type="match status" value="1"/>
</dbReference>
<dbReference type="PROSITE" id="PS50110">
    <property type="entry name" value="RESPONSE_REGULATORY"/>
    <property type="match status" value="1"/>
</dbReference>
<dbReference type="Gene3D" id="3.30.565.10">
    <property type="entry name" value="Histidine kinase-like ATPase, C-terminal domain"/>
    <property type="match status" value="1"/>
</dbReference>
<dbReference type="SMART" id="SM00388">
    <property type="entry name" value="HisKA"/>
    <property type="match status" value="1"/>
</dbReference>
<evidence type="ECO:0000259" key="8">
    <source>
        <dbReference type="PROSITE" id="PS50110"/>
    </source>
</evidence>
<protein>
    <recommendedName>
        <fullName evidence="2">histidine kinase</fullName>
        <ecNumber evidence="2">2.7.13.3</ecNumber>
    </recommendedName>
</protein>
<keyword evidence="6" id="KW-1133">Transmembrane helix</keyword>
<dbReference type="SUPFAM" id="SSF52172">
    <property type="entry name" value="CheY-like"/>
    <property type="match status" value="1"/>
</dbReference>
<feature type="modified residue" description="4-aspartylphosphate" evidence="5">
    <location>
        <position position="632"/>
    </location>
</feature>
<dbReference type="AlphaFoldDB" id="A0A7K1U3D0"/>
<dbReference type="RefSeq" id="WP_157306294.1">
    <property type="nucleotide sequence ID" value="NZ_WRXN01000004.1"/>
</dbReference>
<dbReference type="InterPro" id="IPR001789">
    <property type="entry name" value="Sig_transdc_resp-reg_receiver"/>
</dbReference>
<keyword evidence="10" id="KW-1185">Reference proteome</keyword>
<dbReference type="PRINTS" id="PR00344">
    <property type="entry name" value="BCTRLSENSOR"/>
</dbReference>
<dbReference type="GO" id="GO:0000155">
    <property type="term" value="F:phosphorelay sensor kinase activity"/>
    <property type="evidence" value="ECO:0007669"/>
    <property type="project" value="InterPro"/>
</dbReference>
<dbReference type="CDD" id="cd00082">
    <property type="entry name" value="HisKA"/>
    <property type="match status" value="1"/>
</dbReference>
<dbReference type="InterPro" id="IPR036890">
    <property type="entry name" value="HATPase_C_sf"/>
</dbReference>
<dbReference type="EC" id="2.7.13.3" evidence="2"/>
<proteinExistence type="predicted"/>
<dbReference type="InterPro" id="IPR004358">
    <property type="entry name" value="Sig_transdc_His_kin-like_C"/>
</dbReference>
<feature type="transmembrane region" description="Helical" evidence="6">
    <location>
        <begin position="285"/>
        <end position="304"/>
    </location>
</feature>
<comment type="caution">
    <text evidence="9">The sequence shown here is derived from an EMBL/GenBank/DDBJ whole genome shotgun (WGS) entry which is preliminary data.</text>
</comment>
<dbReference type="SUPFAM" id="SSF55874">
    <property type="entry name" value="ATPase domain of HSP90 chaperone/DNA topoisomerase II/histidine kinase"/>
    <property type="match status" value="1"/>
</dbReference>
<dbReference type="Pfam" id="PF00072">
    <property type="entry name" value="Response_reg"/>
    <property type="match status" value="1"/>
</dbReference>
<organism evidence="9 10">
    <name type="scientific">Chitinophaga tropicalis</name>
    <dbReference type="NCBI Taxonomy" id="2683588"/>
    <lineage>
        <taxon>Bacteria</taxon>
        <taxon>Pseudomonadati</taxon>
        <taxon>Bacteroidota</taxon>
        <taxon>Chitinophagia</taxon>
        <taxon>Chitinophagales</taxon>
        <taxon>Chitinophagaceae</taxon>
        <taxon>Chitinophaga</taxon>
    </lineage>
</organism>
<feature type="transmembrane region" description="Helical" evidence="6">
    <location>
        <begin position="12"/>
        <end position="32"/>
    </location>
</feature>
<evidence type="ECO:0000313" key="9">
    <source>
        <dbReference type="EMBL" id="MVT08874.1"/>
    </source>
</evidence>
<feature type="domain" description="Histidine kinase" evidence="7">
    <location>
        <begin position="333"/>
        <end position="552"/>
    </location>
</feature>
<dbReference type="CDD" id="cd17546">
    <property type="entry name" value="REC_hyHK_CKI1_RcsC-like"/>
    <property type="match status" value="1"/>
</dbReference>
<dbReference type="FunFam" id="3.30.565.10:FF:000010">
    <property type="entry name" value="Sensor histidine kinase RcsC"/>
    <property type="match status" value="1"/>
</dbReference>
<reference evidence="9 10" key="1">
    <citation type="submission" date="2019-12" db="EMBL/GenBank/DDBJ databases">
        <title>Chitinophaga sp. strain ysch24 (GDMCC 1.1355), whole genome shotgun sequence.</title>
        <authorList>
            <person name="Zhang X."/>
        </authorList>
    </citation>
    <scope>NUCLEOTIDE SEQUENCE [LARGE SCALE GENOMIC DNA]</scope>
    <source>
        <strain evidence="10">ysch24</strain>
    </source>
</reference>
<dbReference type="PROSITE" id="PS50109">
    <property type="entry name" value="HIS_KIN"/>
    <property type="match status" value="1"/>
</dbReference>
<dbReference type="CDD" id="cd16922">
    <property type="entry name" value="HATPase_EvgS-ArcB-TorS-like"/>
    <property type="match status" value="1"/>
</dbReference>
<dbReference type="SUPFAM" id="SSF47384">
    <property type="entry name" value="Homodimeric domain of signal transducing histidine kinase"/>
    <property type="match status" value="1"/>
</dbReference>
<evidence type="ECO:0000256" key="3">
    <source>
        <dbReference type="ARBA" id="ARBA00022553"/>
    </source>
</evidence>
<feature type="domain" description="Response regulatory" evidence="8">
    <location>
        <begin position="582"/>
        <end position="701"/>
    </location>
</feature>
<keyword evidence="3 5" id="KW-0597">Phosphoprotein</keyword>
<evidence type="ECO:0000313" key="10">
    <source>
        <dbReference type="Proteomes" id="UP000461730"/>
    </source>
</evidence>
<accession>A0A7K1U3D0</accession>
<dbReference type="Gene3D" id="1.10.287.130">
    <property type="match status" value="1"/>
</dbReference>
<evidence type="ECO:0000256" key="1">
    <source>
        <dbReference type="ARBA" id="ARBA00000085"/>
    </source>
</evidence>
<dbReference type="Proteomes" id="UP000461730">
    <property type="component" value="Unassembled WGS sequence"/>
</dbReference>
<keyword evidence="4" id="KW-0902">Two-component regulatory system</keyword>
<keyword evidence="6" id="KW-0472">Membrane</keyword>
<dbReference type="InterPro" id="IPR011006">
    <property type="entry name" value="CheY-like_superfamily"/>
</dbReference>
<gene>
    <name evidence="9" type="ORF">GO493_11430</name>
</gene>
<evidence type="ECO:0000256" key="6">
    <source>
        <dbReference type="SAM" id="Phobius"/>
    </source>
</evidence>
<dbReference type="InterPro" id="IPR003594">
    <property type="entry name" value="HATPase_dom"/>
</dbReference>
<dbReference type="PANTHER" id="PTHR45339:SF1">
    <property type="entry name" value="HYBRID SIGNAL TRANSDUCTION HISTIDINE KINASE J"/>
    <property type="match status" value="1"/>
</dbReference>
<dbReference type="InterPro" id="IPR005467">
    <property type="entry name" value="His_kinase_dom"/>
</dbReference>
<dbReference type="Pfam" id="PF00512">
    <property type="entry name" value="HisKA"/>
    <property type="match status" value="1"/>
</dbReference>
<keyword evidence="6" id="KW-0812">Transmembrane</keyword>
<evidence type="ECO:0000256" key="2">
    <source>
        <dbReference type="ARBA" id="ARBA00012438"/>
    </source>
</evidence>
<dbReference type="EMBL" id="WRXN01000004">
    <property type="protein sequence ID" value="MVT08874.1"/>
    <property type="molecule type" value="Genomic_DNA"/>
</dbReference>
<dbReference type="SMART" id="SM00448">
    <property type="entry name" value="REC"/>
    <property type="match status" value="1"/>
</dbReference>
<evidence type="ECO:0000256" key="5">
    <source>
        <dbReference type="PROSITE-ProRule" id="PRU00169"/>
    </source>
</evidence>